<gene>
    <name evidence="4" type="ORF">TIFTF001_019959</name>
</gene>
<dbReference type="SUPFAM" id="SSF53254">
    <property type="entry name" value="Phosphoglycerate mutase-like"/>
    <property type="match status" value="1"/>
</dbReference>
<dbReference type="Pfam" id="PF00300">
    <property type="entry name" value="His_Phos_1"/>
    <property type="match status" value="1"/>
</dbReference>
<dbReference type="Proteomes" id="UP001187192">
    <property type="component" value="Unassembled WGS sequence"/>
</dbReference>
<sequence>MVCGILTLPQTSHLCRRSASTIGSTRSPKLSHGTPRILCSNSSPDMPLTSVGATDKLENSAPMTGGAFDFKKATISLTDELMSSSKKVTLLRHGLSTWNEESRIQGSSNMSVLTETGIKQAERCKRALSNIHFDKCFSSPISRAKSTAEIVWQGREEPLVFIDSLGENLEAVDAKQIYPKEYITWREDPASFEVNGINPLRKVWGTAREAWKEILLTPGEHFLVVTHKSILRALICTALGLGPERFRATDVNNGGVTVLNFNKRGEAMLQSLNMTSHMYSDHVYRY</sequence>
<dbReference type="EMBL" id="BTGU01000035">
    <property type="protein sequence ID" value="GMN50803.1"/>
    <property type="molecule type" value="Genomic_DNA"/>
</dbReference>
<comment type="caution">
    <text evidence="4">The sequence shown here is derived from an EMBL/GenBank/DDBJ whole genome shotgun (WGS) entry which is preliminary data.</text>
</comment>
<comment type="similarity">
    <text evidence="1">Belongs to the phosphoglycerate mutase family.</text>
</comment>
<evidence type="ECO:0000256" key="2">
    <source>
        <dbReference type="PIRSR" id="PIRSR613078-2"/>
    </source>
</evidence>
<dbReference type="PANTHER" id="PTHR48100:SF27">
    <property type="entry name" value="OS01G0237100 PROTEIN"/>
    <property type="match status" value="1"/>
</dbReference>
<name>A0AA88AR43_FICCA</name>
<dbReference type="InterPro" id="IPR029033">
    <property type="entry name" value="His_PPase_superfam"/>
</dbReference>
<protein>
    <recommendedName>
        <fullName evidence="6">2-carboxy-D-arabinitol-1-phosphatase</fullName>
    </recommendedName>
</protein>
<evidence type="ECO:0000313" key="5">
    <source>
        <dbReference type="Proteomes" id="UP001187192"/>
    </source>
</evidence>
<evidence type="ECO:0000256" key="1">
    <source>
        <dbReference type="ARBA" id="ARBA00038362"/>
    </source>
</evidence>
<evidence type="ECO:0008006" key="6">
    <source>
        <dbReference type="Google" id="ProtNLM"/>
    </source>
</evidence>
<feature type="region of interest" description="Disordered" evidence="3">
    <location>
        <begin position="20"/>
        <end position="41"/>
    </location>
</feature>
<keyword evidence="5" id="KW-1185">Reference proteome</keyword>
<proteinExistence type="inferred from homology"/>
<accession>A0AA88AR43</accession>
<feature type="binding site" evidence="2">
    <location>
        <position position="143"/>
    </location>
    <ligand>
        <name>substrate</name>
    </ligand>
</feature>
<dbReference type="SMART" id="SM00855">
    <property type="entry name" value="PGAM"/>
    <property type="match status" value="1"/>
</dbReference>
<dbReference type="CDD" id="cd07067">
    <property type="entry name" value="HP_PGM_like"/>
    <property type="match status" value="1"/>
</dbReference>
<dbReference type="InterPro" id="IPR050275">
    <property type="entry name" value="PGM_Phosphatase"/>
</dbReference>
<dbReference type="GO" id="GO:0016791">
    <property type="term" value="F:phosphatase activity"/>
    <property type="evidence" value="ECO:0007669"/>
    <property type="project" value="TreeGrafter"/>
</dbReference>
<organism evidence="4 5">
    <name type="scientific">Ficus carica</name>
    <name type="common">Common fig</name>
    <dbReference type="NCBI Taxonomy" id="3494"/>
    <lineage>
        <taxon>Eukaryota</taxon>
        <taxon>Viridiplantae</taxon>
        <taxon>Streptophyta</taxon>
        <taxon>Embryophyta</taxon>
        <taxon>Tracheophyta</taxon>
        <taxon>Spermatophyta</taxon>
        <taxon>Magnoliopsida</taxon>
        <taxon>eudicotyledons</taxon>
        <taxon>Gunneridae</taxon>
        <taxon>Pentapetalae</taxon>
        <taxon>rosids</taxon>
        <taxon>fabids</taxon>
        <taxon>Rosales</taxon>
        <taxon>Moraceae</taxon>
        <taxon>Ficeae</taxon>
        <taxon>Ficus</taxon>
    </lineage>
</organism>
<evidence type="ECO:0000313" key="4">
    <source>
        <dbReference type="EMBL" id="GMN50803.1"/>
    </source>
</evidence>
<evidence type="ECO:0000256" key="3">
    <source>
        <dbReference type="SAM" id="MobiDB-lite"/>
    </source>
</evidence>
<dbReference type="Gene3D" id="3.40.50.1240">
    <property type="entry name" value="Phosphoglycerate mutase-like"/>
    <property type="match status" value="1"/>
</dbReference>
<feature type="binding site" evidence="2">
    <location>
        <begin position="92"/>
        <end position="99"/>
    </location>
    <ligand>
        <name>substrate</name>
    </ligand>
</feature>
<dbReference type="InterPro" id="IPR013078">
    <property type="entry name" value="His_Pase_superF_clade-1"/>
</dbReference>
<dbReference type="PANTHER" id="PTHR48100">
    <property type="entry name" value="BROAD-SPECIFICITY PHOSPHATASE YOR283W-RELATED"/>
    <property type="match status" value="1"/>
</dbReference>
<dbReference type="AlphaFoldDB" id="A0AA88AR43"/>
<reference evidence="4" key="1">
    <citation type="submission" date="2023-07" db="EMBL/GenBank/DDBJ databases">
        <title>draft genome sequence of fig (Ficus carica).</title>
        <authorList>
            <person name="Takahashi T."/>
            <person name="Nishimura K."/>
        </authorList>
    </citation>
    <scope>NUCLEOTIDE SEQUENCE</scope>
</reference>